<gene>
    <name evidence="2" type="ORF">U473_06520</name>
</gene>
<dbReference type="InterPro" id="IPR050270">
    <property type="entry name" value="DegV_domain_contain"/>
</dbReference>
<evidence type="ECO:0000259" key="1">
    <source>
        <dbReference type="PROSITE" id="PS51480"/>
    </source>
</evidence>
<keyword evidence="3" id="KW-1185">Reference proteome</keyword>
<dbReference type="GO" id="GO:0004371">
    <property type="term" value="F:glycerone kinase activity"/>
    <property type="evidence" value="ECO:0007669"/>
    <property type="project" value="InterPro"/>
</dbReference>
<dbReference type="Gene3D" id="1.25.40.340">
    <property type="match status" value="1"/>
</dbReference>
<dbReference type="SUPFAM" id="SSF101473">
    <property type="entry name" value="DhaL-like"/>
    <property type="match status" value="1"/>
</dbReference>
<dbReference type="SMART" id="SM01121">
    <property type="entry name" value="Dak1_2"/>
    <property type="match status" value="1"/>
</dbReference>
<evidence type="ECO:0000313" key="2">
    <source>
        <dbReference type="EMBL" id="KXG43708.1"/>
    </source>
</evidence>
<comment type="caution">
    <text evidence="2">The sequence shown here is derived from an EMBL/GenBank/DDBJ whole genome shotgun (WGS) entry which is preliminary data.</text>
</comment>
<dbReference type="InterPro" id="IPR019986">
    <property type="entry name" value="YloV-like"/>
</dbReference>
<dbReference type="Pfam" id="PF02734">
    <property type="entry name" value="Dak2"/>
    <property type="match status" value="1"/>
</dbReference>
<dbReference type="PROSITE" id="PS51480">
    <property type="entry name" value="DHAL"/>
    <property type="match status" value="1"/>
</dbReference>
<evidence type="ECO:0000313" key="3">
    <source>
        <dbReference type="Proteomes" id="UP000070352"/>
    </source>
</evidence>
<dbReference type="InterPro" id="IPR036117">
    <property type="entry name" value="DhaL_dom_sf"/>
</dbReference>
<reference evidence="2 3" key="1">
    <citation type="submission" date="2016-02" db="EMBL/GenBank/DDBJ databases">
        <title>Draft Genome for Tepidibacillus decaturensis nov. sp. Strain Z9, an Anaerobic, Moderately Thermophilic and Heterotrophic Bacterium from Deep Subsurface of the Illinois Basin, USA.</title>
        <authorList>
            <person name="Dong Y."/>
            <person name="Chang J.Y."/>
            <person name="Sanford R."/>
            <person name="Fouke B.W."/>
        </authorList>
    </citation>
    <scope>NUCLEOTIDE SEQUENCE [LARGE SCALE GENOMIC DNA]</scope>
    <source>
        <strain evidence="2 3">Z9</strain>
    </source>
</reference>
<dbReference type="InterPro" id="IPR033470">
    <property type="entry name" value="FakA-like_C"/>
</dbReference>
<name>A0A135L3W2_9BACI</name>
<dbReference type="NCBIfam" id="TIGR03599">
    <property type="entry name" value="YloV"/>
    <property type="match status" value="1"/>
</dbReference>
<dbReference type="AlphaFoldDB" id="A0A135L3W2"/>
<dbReference type="PANTHER" id="PTHR33434">
    <property type="entry name" value="DEGV DOMAIN-CONTAINING PROTEIN DR_1986-RELATED"/>
    <property type="match status" value="1"/>
</dbReference>
<dbReference type="Pfam" id="PF13684">
    <property type="entry name" value="FakA-like_C"/>
    <property type="match status" value="1"/>
</dbReference>
<proteinExistence type="predicted"/>
<dbReference type="Pfam" id="PF21645">
    <property type="entry name" value="FakA-like_M"/>
    <property type="match status" value="1"/>
</dbReference>
<dbReference type="InterPro" id="IPR004007">
    <property type="entry name" value="DhaL_dom"/>
</dbReference>
<dbReference type="GO" id="GO:0006071">
    <property type="term" value="P:glycerol metabolic process"/>
    <property type="evidence" value="ECO:0007669"/>
    <property type="project" value="InterPro"/>
</dbReference>
<sequence>MNDRQIDGKLFTQMVLAGAQNLNRHVKDVDALNVFPVPDGDTGTNMNLSLTSGVNELKKINTDHIGKAAGALAKGLLMGARGNSGVILSQLFRGFSKYVSNFETIDSKQFADALKLGVDTAYKAVMKPVEGTILTVSREAAREAIKVARRETNIVKVMEETIAKGKVALLKTPDLLPVLKEVGVVDAGGQGLIFIYEGFLAALKGEETLQFEESVMENREQTSLAEMAHKHQPVQAKLSTEEIEFGYCTEFIVGLNEQIIKAKSFDEIEFRKNISKFGDSLLVVADDEIVKVHIHAEHPGDVLNFAMNFGSLHKIKIDNMREQHSHIVLGEGYYHDTAGNVESSNGKTEENMDDEATKEVQPYGIIAVALGEGISEIFKSLGVDIVISGGQTMNPSTEDIVNAMKEVHAEKYIILPNNSNIILAAEQAQKLVDQPVAVIPSKSIPQGMTALLSFNPNASLEENKELMVEALAHVKTGQVTYAVRDSKFEGMEIKAGDYLGIADGKIISTSNDMLETSFMLLKEMIDTNQEILTIIYGEDVNVEQLNELEKRISETYPDLEVEIHNGGQPLYYFIFSLEE</sequence>
<dbReference type="OrthoDB" id="9760324at2"/>
<dbReference type="RefSeq" id="WP_068724541.1">
    <property type="nucleotide sequence ID" value="NZ_LSKU01000001.1"/>
</dbReference>
<feature type="domain" description="DhaL" evidence="1">
    <location>
        <begin position="9"/>
        <end position="201"/>
    </location>
</feature>
<organism evidence="2 3">
    <name type="scientific">Tepidibacillus decaturensis</name>
    <dbReference type="NCBI Taxonomy" id="1413211"/>
    <lineage>
        <taxon>Bacteria</taxon>
        <taxon>Bacillati</taxon>
        <taxon>Bacillota</taxon>
        <taxon>Bacilli</taxon>
        <taxon>Bacillales</taxon>
        <taxon>Bacillaceae</taxon>
        <taxon>Tepidibacillus</taxon>
    </lineage>
</organism>
<dbReference type="EMBL" id="LSKU01000001">
    <property type="protein sequence ID" value="KXG43708.1"/>
    <property type="molecule type" value="Genomic_DNA"/>
</dbReference>
<dbReference type="STRING" id="1413211.U473_06520"/>
<accession>A0A135L3W2</accession>
<dbReference type="InterPro" id="IPR048394">
    <property type="entry name" value="FakA-like_M"/>
</dbReference>
<dbReference type="Proteomes" id="UP000070352">
    <property type="component" value="Unassembled WGS sequence"/>
</dbReference>
<dbReference type="SMART" id="SM01120">
    <property type="entry name" value="Dak2"/>
    <property type="match status" value="1"/>
</dbReference>
<dbReference type="PANTHER" id="PTHR33434:SF4">
    <property type="entry name" value="PHOSPHATASE PROTEIN"/>
    <property type="match status" value="1"/>
</dbReference>
<protein>
    <recommendedName>
        <fullName evidence="1">DhaL domain-containing protein</fullName>
    </recommendedName>
</protein>